<organism evidence="1 2">
    <name type="scientific">Pleurodeles waltl</name>
    <name type="common">Iberian ribbed newt</name>
    <dbReference type="NCBI Taxonomy" id="8319"/>
    <lineage>
        <taxon>Eukaryota</taxon>
        <taxon>Metazoa</taxon>
        <taxon>Chordata</taxon>
        <taxon>Craniata</taxon>
        <taxon>Vertebrata</taxon>
        <taxon>Euteleostomi</taxon>
        <taxon>Amphibia</taxon>
        <taxon>Batrachia</taxon>
        <taxon>Caudata</taxon>
        <taxon>Salamandroidea</taxon>
        <taxon>Salamandridae</taxon>
        <taxon>Pleurodelinae</taxon>
        <taxon>Pleurodeles</taxon>
    </lineage>
</organism>
<protein>
    <submittedName>
        <fullName evidence="1">Uncharacterized protein</fullName>
    </submittedName>
</protein>
<proteinExistence type="predicted"/>
<name>A0AAV7TMC4_PLEWA</name>
<sequence>MQGATTGTRIVRLHGYFNIPQPCLYVTIQTGQAAFSKQLSQTSMDGYYTDNMEDVILPAGGLVRFDSSSWRLDEMTHPSGSRVYPVPLQPLGDVGDTACSGKTEKKASAL</sequence>
<dbReference type="AlphaFoldDB" id="A0AAV7TMC4"/>
<dbReference type="Proteomes" id="UP001066276">
    <property type="component" value="Chromosome 3_2"/>
</dbReference>
<dbReference type="EMBL" id="JANPWB010000006">
    <property type="protein sequence ID" value="KAJ1177742.1"/>
    <property type="molecule type" value="Genomic_DNA"/>
</dbReference>
<reference evidence="1" key="1">
    <citation type="journal article" date="2022" name="bioRxiv">
        <title>Sequencing and chromosome-scale assembly of the giantPleurodeles waltlgenome.</title>
        <authorList>
            <person name="Brown T."/>
            <person name="Elewa A."/>
            <person name="Iarovenko S."/>
            <person name="Subramanian E."/>
            <person name="Araus A.J."/>
            <person name="Petzold A."/>
            <person name="Susuki M."/>
            <person name="Suzuki K.-i.T."/>
            <person name="Hayashi T."/>
            <person name="Toyoda A."/>
            <person name="Oliveira C."/>
            <person name="Osipova E."/>
            <person name="Leigh N.D."/>
            <person name="Simon A."/>
            <person name="Yun M.H."/>
        </authorList>
    </citation>
    <scope>NUCLEOTIDE SEQUENCE</scope>
    <source>
        <strain evidence="1">20211129_DDA</strain>
        <tissue evidence="1">Liver</tissue>
    </source>
</reference>
<accession>A0AAV7TMC4</accession>
<gene>
    <name evidence="1" type="ORF">NDU88_002994</name>
</gene>
<keyword evidence="2" id="KW-1185">Reference proteome</keyword>
<evidence type="ECO:0000313" key="1">
    <source>
        <dbReference type="EMBL" id="KAJ1177742.1"/>
    </source>
</evidence>
<evidence type="ECO:0000313" key="2">
    <source>
        <dbReference type="Proteomes" id="UP001066276"/>
    </source>
</evidence>
<comment type="caution">
    <text evidence="1">The sequence shown here is derived from an EMBL/GenBank/DDBJ whole genome shotgun (WGS) entry which is preliminary data.</text>
</comment>